<dbReference type="SUPFAM" id="SSF56281">
    <property type="entry name" value="Metallo-hydrolase/oxidoreductase"/>
    <property type="match status" value="1"/>
</dbReference>
<dbReference type="AlphaFoldDB" id="A0A411YXQ8"/>
<protein>
    <submittedName>
        <fullName evidence="1">DUF4336 domain-containing protein</fullName>
    </submittedName>
</protein>
<proteinExistence type="predicted"/>
<dbReference type="Proteomes" id="UP000284547">
    <property type="component" value="Unassembled WGS sequence"/>
</dbReference>
<organism evidence="1 2">
    <name type="scientific">Pseudotabrizicola alkalilacus</name>
    <dbReference type="NCBI Taxonomy" id="2305252"/>
    <lineage>
        <taxon>Bacteria</taxon>
        <taxon>Pseudomonadati</taxon>
        <taxon>Pseudomonadota</taxon>
        <taxon>Alphaproteobacteria</taxon>
        <taxon>Rhodobacterales</taxon>
        <taxon>Paracoccaceae</taxon>
        <taxon>Pseudotabrizicola</taxon>
    </lineage>
</organism>
<dbReference type="PANTHER" id="PTHR33835:SF1">
    <property type="entry name" value="METALLO-BETA-LACTAMASE DOMAIN-CONTAINING PROTEIN"/>
    <property type="match status" value="1"/>
</dbReference>
<dbReference type="Pfam" id="PF14234">
    <property type="entry name" value="DUF4336"/>
    <property type="match status" value="1"/>
</dbReference>
<dbReference type="InterPro" id="IPR036866">
    <property type="entry name" value="RibonucZ/Hydroxyglut_hydro"/>
</dbReference>
<dbReference type="InterPro" id="IPR025638">
    <property type="entry name" value="DUF4336"/>
</dbReference>
<gene>
    <name evidence="1" type="ORF">D1012_19280</name>
</gene>
<evidence type="ECO:0000313" key="2">
    <source>
        <dbReference type="Proteomes" id="UP000284547"/>
    </source>
</evidence>
<accession>A0A411YXQ8</accession>
<name>A0A411YXQ8_9RHOB</name>
<keyword evidence="2" id="KW-1185">Reference proteome</keyword>
<reference evidence="1 2" key="1">
    <citation type="submission" date="2018-08" db="EMBL/GenBank/DDBJ databases">
        <title>Flavobacterium tibetense sp. nov., isolated from a wetland YonghuCo on Tibetan Plateau.</title>
        <authorList>
            <person name="Phurbu D."/>
            <person name="Lu H."/>
            <person name="Xing P."/>
        </authorList>
    </citation>
    <scope>NUCLEOTIDE SEQUENCE [LARGE SCALE GENOMIC DNA]</scope>
    <source>
        <strain evidence="1 2">DJC</strain>
    </source>
</reference>
<comment type="caution">
    <text evidence="1">The sequence shown here is derived from an EMBL/GenBank/DDBJ whole genome shotgun (WGS) entry which is preliminary data.</text>
</comment>
<sequence>MLTKFGSGIWISDGPVVTAAAGFHYPTRMAVIRLTNGDLVLWSPVALTNELRAEIEALGRIRYLIAPNSLHHTFLADWHHAFPEAGVFAPPGLREKRPDIPFTGEFGSTALPGWAGEIDVVVVRGNRITTEAVFFHRASRTALFTDLLQQFPPGWFTGWRALVARLDLMVRTEPTVPRKFRLAFTDRAAAREGLRQILEWPTGKVLIAHGKPVTEDGQAFLKRAFRWLVQT</sequence>
<evidence type="ECO:0000313" key="1">
    <source>
        <dbReference type="EMBL" id="RGP35550.1"/>
    </source>
</evidence>
<dbReference type="OrthoDB" id="450111at2"/>
<dbReference type="RefSeq" id="WP_118155757.1">
    <property type="nucleotide sequence ID" value="NZ_QWEY01000014.1"/>
</dbReference>
<dbReference type="EMBL" id="QWEY01000014">
    <property type="protein sequence ID" value="RGP35550.1"/>
    <property type="molecule type" value="Genomic_DNA"/>
</dbReference>
<dbReference type="PANTHER" id="PTHR33835">
    <property type="entry name" value="YALI0C07656P"/>
    <property type="match status" value="1"/>
</dbReference>